<name>A0A2T0KJC0_9ACTN</name>
<dbReference type="AlphaFoldDB" id="A0A2T0KJC0"/>
<sequence length="74" mass="8190">MSELPPAFRSLFDQGLAELVDKMLASAADYDGLDDVEANIDFAHEISVRMEPHALPVIVAALALRMHRSREVAR</sequence>
<dbReference type="Proteomes" id="UP000239415">
    <property type="component" value="Unassembled WGS sequence"/>
</dbReference>
<gene>
    <name evidence="1" type="ORF">CLV67_103379</name>
</gene>
<evidence type="ECO:0000313" key="2">
    <source>
        <dbReference type="Proteomes" id="UP000239415"/>
    </source>
</evidence>
<proteinExistence type="predicted"/>
<keyword evidence="2" id="KW-1185">Reference proteome</keyword>
<comment type="caution">
    <text evidence="1">The sequence shown here is derived from an EMBL/GenBank/DDBJ whole genome shotgun (WGS) entry which is preliminary data.</text>
</comment>
<evidence type="ECO:0000313" key="1">
    <source>
        <dbReference type="EMBL" id="PRX23630.1"/>
    </source>
</evidence>
<organism evidence="1 2">
    <name type="scientific">Actinoplanes italicus</name>
    <dbReference type="NCBI Taxonomy" id="113567"/>
    <lineage>
        <taxon>Bacteria</taxon>
        <taxon>Bacillati</taxon>
        <taxon>Actinomycetota</taxon>
        <taxon>Actinomycetes</taxon>
        <taxon>Micromonosporales</taxon>
        <taxon>Micromonosporaceae</taxon>
        <taxon>Actinoplanes</taxon>
    </lineage>
</organism>
<protein>
    <submittedName>
        <fullName evidence="1">Uncharacterized protein</fullName>
    </submittedName>
</protein>
<accession>A0A2T0KJC0</accession>
<dbReference type="EMBL" id="PVMZ01000003">
    <property type="protein sequence ID" value="PRX23630.1"/>
    <property type="molecule type" value="Genomic_DNA"/>
</dbReference>
<reference evidence="1 2" key="1">
    <citation type="submission" date="2018-03" db="EMBL/GenBank/DDBJ databases">
        <title>Genomic Encyclopedia of Archaeal and Bacterial Type Strains, Phase II (KMG-II): from individual species to whole genera.</title>
        <authorList>
            <person name="Goeker M."/>
        </authorList>
    </citation>
    <scope>NUCLEOTIDE SEQUENCE [LARGE SCALE GENOMIC DNA]</scope>
    <source>
        <strain evidence="1 2">DSM 43146</strain>
    </source>
</reference>
<dbReference type="RefSeq" id="WP_106316799.1">
    <property type="nucleotide sequence ID" value="NZ_BOMO01000042.1"/>
</dbReference>